<sequence length="162" mass="16274">RTFTAPLSNHLSNFGSVHSVFSSNSDVNMPSLLDMSEFPSLTSRNSNSTNDPTSQCLQSNHIGSGAAGGSGIGVGSGVGGGVGGSNAVGSSGGQKPYVGMVKQPNSEPNEFTMSSEDFPALPGSSSTVTNSSTNTNEKQNSNSTSATCSMLSSVINQNSAAT</sequence>
<feature type="compositionally biased region" description="Low complexity" evidence="1">
    <location>
        <begin position="124"/>
        <end position="136"/>
    </location>
</feature>
<feature type="compositionally biased region" description="Polar residues" evidence="1">
    <location>
        <begin position="137"/>
        <end position="162"/>
    </location>
</feature>
<feature type="compositionally biased region" description="Polar residues" evidence="1">
    <location>
        <begin position="40"/>
        <end position="62"/>
    </location>
</feature>
<feature type="compositionally biased region" description="Polar residues" evidence="1">
    <location>
        <begin position="103"/>
        <end position="115"/>
    </location>
</feature>
<organism evidence="2">
    <name type="scientific">Cuerna arida</name>
    <dbReference type="NCBI Taxonomy" id="1464854"/>
    <lineage>
        <taxon>Eukaryota</taxon>
        <taxon>Metazoa</taxon>
        <taxon>Ecdysozoa</taxon>
        <taxon>Arthropoda</taxon>
        <taxon>Hexapoda</taxon>
        <taxon>Insecta</taxon>
        <taxon>Pterygota</taxon>
        <taxon>Neoptera</taxon>
        <taxon>Paraneoptera</taxon>
        <taxon>Hemiptera</taxon>
        <taxon>Auchenorrhyncha</taxon>
        <taxon>Membracoidea</taxon>
        <taxon>Cicadellidae</taxon>
        <taxon>Cicadellinae</taxon>
        <taxon>Proconiini</taxon>
        <taxon>Cuerna</taxon>
    </lineage>
</organism>
<feature type="non-terminal residue" evidence="2">
    <location>
        <position position="162"/>
    </location>
</feature>
<reference evidence="2" key="1">
    <citation type="submission" date="2015-11" db="EMBL/GenBank/DDBJ databases">
        <title>De novo transcriptome assembly of four potential Pierce s Disease insect vectors from Arizona vineyards.</title>
        <authorList>
            <person name="Tassone E.E."/>
        </authorList>
    </citation>
    <scope>NUCLEOTIDE SEQUENCE</scope>
</reference>
<evidence type="ECO:0000256" key="1">
    <source>
        <dbReference type="SAM" id="MobiDB-lite"/>
    </source>
</evidence>
<gene>
    <name evidence="2" type="ORF">g.48416</name>
</gene>
<name>A0A1B6FQR4_9HEMI</name>
<proteinExistence type="predicted"/>
<protein>
    <submittedName>
        <fullName evidence="2">Uncharacterized protein</fullName>
    </submittedName>
</protein>
<accession>A0A1B6FQR4</accession>
<feature type="region of interest" description="Disordered" evidence="1">
    <location>
        <begin position="40"/>
        <end position="162"/>
    </location>
</feature>
<dbReference type="EMBL" id="GECZ01017217">
    <property type="protein sequence ID" value="JAS52552.1"/>
    <property type="molecule type" value="Transcribed_RNA"/>
</dbReference>
<evidence type="ECO:0000313" key="2">
    <source>
        <dbReference type="EMBL" id="JAS52552.1"/>
    </source>
</evidence>
<dbReference type="AlphaFoldDB" id="A0A1B6FQR4"/>
<feature type="non-terminal residue" evidence="2">
    <location>
        <position position="1"/>
    </location>
</feature>
<feature type="compositionally biased region" description="Gly residues" evidence="1">
    <location>
        <begin position="65"/>
        <end position="92"/>
    </location>
</feature>